<gene>
    <name evidence="2" type="ORF">GIS00_14065</name>
</gene>
<dbReference type="Gene3D" id="1.10.10.10">
    <property type="entry name" value="Winged helix-like DNA-binding domain superfamily/Winged helix DNA-binding domain"/>
    <property type="match status" value="1"/>
</dbReference>
<dbReference type="PANTHER" id="PTHR33164:SF57">
    <property type="entry name" value="MARR-FAMILY TRANSCRIPTIONAL REGULATOR"/>
    <property type="match status" value="1"/>
</dbReference>
<dbReference type="PRINTS" id="PR00598">
    <property type="entry name" value="HTHMARR"/>
</dbReference>
<dbReference type="EMBL" id="WLYK01000005">
    <property type="protein sequence ID" value="MTD15064.1"/>
    <property type="molecule type" value="Genomic_DNA"/>
</dbReference>
<keyword evidence="3" id="KW-1185">Reference proteome</keyword>
<dbReference type="InterPro" id="IPR036390">
    <property type="entry name" value="WH_DNA-bd_sf"/>
</dbReference>
<dbReference type="Pfam" id="PF01047">
    <property type="entry name" value="MarR"/>
    <property type="match status" value="1"/>
</dbReference>
<dbReference type="GO" id="GO:0003700">
    <property type="term" value="F:DNA-binding transcription factor activity"/>
    <property type="evidence" value="ECO:0007669"/>
    <property type="project" value="InterPro"/>
</dbReference>
<sequence length="179" mass="18826">MSSSKGGGKGRALRASDFPYRSQLLANLSALILLWESPALQSQILAKSGEALDQQSHQALRHLLACGAMRPTALSEALGTGASHVSKIVGRLEGDGLVHRTADPSDGRASLISLTEAGEEAARGVYALGDRMIGEALAQWSAADIRRYTDLTARFVTDAIASADRQLDRGLLPDGDGDS</sequence>
<proteinExistence type="predicted"/>
<dbReference type="AlphaFoldDB" id="A0A7K1FQK0"/>
<accession>A0A7K1FQK0</accession>
<dbReference type="InterPro" id="IPR039422">
    <property type="entry name" value="MarR/SlyA-like"/>
</dbReference>
<reference evidence="2 3" key="1">
    <citation type="submission" date="2019-11" db="EMBL/GenBank/DDBJ databases">
        <authorList>
            <person name="Jiang L.-Q."/>
        </authorList>
    </citation>
    <scope>NUCLEOTIDE SEQUENCE [LARGE SCALE GENOMIC DNA]</scope>
    <source>
        <strain evidence="2 3">YIM 132087</strain>
    </source>
</reference>
<dbReference type="InterPro" id="IPR000835">
    <property type="entry name" value="HTH_MarR-typ"/>
</dbReference>
<dbReference type="InterPro" id="IPR036388">
    <property type="entry name" value="WH-like_DNA-bd_sf"/>
</dbReference>
<dbReference type="PROSITE" id="PS50995">
    <property type="entry name" value="HTH_MARR_2"/>
    <property type="match status" value="1"/>
</dbReference>
<dbReference type="SMART" id="SM00347">
    <property type="entry name" value="HTH_MARR"/>
    <property type="match status" value="1"/>
</dbReference>
<dbReference type="GO" id="GO:0006950">
    <property type="term" value="P:response to stress"/>
    <property type="evidence" value="ECO:0007669"/>
    <property type="project" value="TreeGrafter"/>
</dbReference>
<keyword evidence="2" id="KW-0238">DNA-binding</keyword>
<dbReference type="Proteomes" id="UP000460221">
    <property type="component" value="Unassembled WGS sequence"/>
</dbReference>
<evidence type="ECO:0000313" key="2">
    <source>
        <dbReference type="EMBL" id="MTD15064.1"/>
    </source>
</evidence>
<organism evidence="2 3">
    <name type="scientific">Nakamurella alba</name>
    <dbReference type="NCBI Taxonomy" id="2665158"/>
    <lineage>
        <taxon>Bacteria</taxon>
        <taxon>Bacillati</taxon>
        <taxon>Actinomycetota</taxon>
        <taxon>Actinomycetes</taxon>
        <taxon>Nakamurellales</taxon>
        <taxon>Nakamurellaceae</taxon>
        <taxon>Nakamurella</taxon>
    </lineage>
</organism>
<dbReference type="GO" id="GO:0003677">
    <property type="term" value="F:DNA binding"/>
    <property type="evidence" value="ECO:0007669"/>
    <property type="project" value="UniProtKB-KW"/>
</dbReference>
<name>A0A7K1FQK0_9ACTN</name>
<protein>
    <submittedName>
        <fullName evidence="2">Winged helix DNA-binding protein</fullName>
    </submittedName>
</protein>
<comment type="caution">
    <text evidence="2">The sequence shown here is derived from an EMBL/GenBank/DDBJ whole genome shotgun (WGS) entry which is preliminary data.</text>
</comment>
<evidence type="ECO:0000313" key="3">
    <source>
        <dbReference type="Proteomes" id="UP000460221"/>
    </source>
</evidence>
<dbReference type="PANTHER" id="PTHR33164">
    <property type="entry name" value="TRANSCRIPTIONAL REGULATOR, MARR FAMILY"/>
    <property type="match status" value="1"/>
</dbReference>
<feature type="domain" description="HTH marR-type" evidence="1">
    <location>
        <begin position="21"/>
        <end position="157"/>
    </location>
</feature>
<evidence type="ECO:0000259" key="1">
    <source>
        <dbReference type="PROSITE" id="PS50995"/>
    </source>
</evidence>
<dbReference type="RefSeq" id="WP_154769033.1">
    <property type="nucleotide sequence ID" value="NZ_WLYK01000005.1"/>
</dbReference>
<dbReference type="SUPFAM" id="SSF46785">
    <property type="entry name" value="Winged helix' DNA-binding domain"/>
    <property type="match status" value="1"/>
</dbReference>